<dbReference type="InterPro" id="IPR036388">
    <property type="entry name" value="WH-like_DNA-bd_sf"/>
</dbReference>
<evidence type="ECO:0000259" key="5">
    <source>
        <dbReference type="PROSITE" id="PS50931"/>
    </source>
</evidence>
<dbReference type="Proteomes" id="UP000253628">
    <property type="component" value="Unassembled WGS sequence"/>
</dbReference>
<dbReference type="RefSeq" id="WP_242341712.1">
    <property type="nucleotide sequence ID" value="NZ_JACCEU010000002.1"/>
</dbReference>
<reference evidence="6 7" key="1">
    <citation type="submission" date="2018-06" db="EMBL/GenBank/DDBJ databases">
        <title>Genomic Encyclopedia of Type Strains, Phase IV (KMG-IV): sequencing the most valuable type-strain genomes for metagenomic binning, comparative biology and taxonomic classification.</title>
        <authorList>
            <person name="Goeker M."/>
        </authorList>
    </citation>
    <scope>NUCLEOTIDE SEQUENCE [LARGE SCALE GENOMIC DNA]</scope>
    <source>
        <strain evidence="6 7">DSM 25520</strain>
    </source>
</reference>
<dbReference type="PANTHER" id="PTHR30419">
    <property type="entry name" value="HTH-TYPE TRANSCRIPTIONAL REGULATOR YBHD"/>
    <property type="match status" value="1"/>
</dbReference>
<evidence type="ECO:0000256" key="4">
    <source>
        <dbReference type="ARBA" id="ARBA00023163"/>
    </source>
</evidence>
<dbReference type="InterPro" id="IPR000847">
    <property type="entry name" value="LysR_HTH_N"/>
</dbReference>
<evidence type="ECO:0000313" key="7">
    <source>
        <dbReference type="Proteomes" id="UP000253628"/>
    </source>
</evidence>
<evidence type="ECO:0000256" key="2">
    <source>
        <dbReference type="ARBA" id="ARBA00023015"/>
    </source>
</evidence>
<dbReference type="GO" id="GO:0003700">
    <property type="term" value="F:DNA-binding transcription factor activity"/>
    <property type="evidence" value="ECO:0007669"/>
    <property type="project" value="InterPro"/>
</dbReference>
<dbReference type="Gene3D" id="3.40.190.10">
    <property type="entry name" value="Periplasmic binding protein-like II"/>
    <property type="match status" value="2"/>
</dbReference>
<dbReference type="PROSITE" id="PS50931">
    <property type="entry name" value="HTH_LYSR"/>
    <property type="match status" value="2"/>
</dbReference>
<keyword evidence="3" id="KW-0238">DNA-binding</keyword>
<organism evidence="6 7">
    <name type="scientific">Eoetvoesiella caeni</name>
    <dbReference type="NCBI Taxonomy" id="645616"/>
    <lineage>
        <taxon>Bacteria</taxon>
        <taxon>Pseudomonadati</taxon>
        <taxon>Pseudomonadota</taxon>
        <taxon>Betaproteobacteria</taxon>
        <taxon>Burkholderiales</taxon>
        <taxon>Alcaligenaceae</taxon>
        <taxon>Eoetvoesiella</taxon>
    </lineage>
</organism>
<dbReference type="InterPro" id="IPR036390">
    <property type="entry name" value="WH_DNA-bd_sf"/>
</dbReference>
<accession>A0A366HJJ1</accession>
<dbReference type="InterPro" id="IPR005119">
    <property type="entry name" value="LysR_subst-bd"/>
</dbReference>
<dbReference type="Pfam" id="PF00126">
    <property type="entry name" value="HTH_1"/>
    <property type="match status" value="2"/>
</dbReference>
<dbReference type="InterPro" id="IPR050950">
    <property type="entry name" value="HTH-type_LysR_regulators"/>
</dbReference>
<dbReference type="EMBL" id="QNRQ01000002">
    <property type="protein sequence ID" value="RBP41860.1"/>
    <property type="molecule type" value="Genomic_DNA"/>
</dbReference>
<evidence type="ECO:0000313" key="6">
    <source>
        <dbReference type="EMBL" id="RBP41860.1"/>
    </source>
</evidence>
<dbReference type="AlphaFoldDB" id="A0A366HJJ1"/>
<comment type="caution">
    <text evidence="6">The sequence shown here is derived from an EMBL/GenBank/DDBJ whole genome shotgun (WGS) entry which is preliminary data.</text>
</comment>
<name>A0A366HJJ1_9BURK</name>
<dbReference type="Gene3D" id="1.10.10.10">
    <property type="entry name" value="Winged helix-like DNA-binding domain superfamily/Winged helix DNA-binding domain"/>
    <property type="match status" value="2"/>
</dbReference>
<dbReference type="Pfam" id="PF03466">
    <property type="entry name" value="LysR_substrate"/>
    <property type="match status" value="1"/>
</dbReference>
<comment type="similarity">
    <text evidence="1">Belongs to the LysR transcriptional regulatory family.</text>
</comment>
<dbReference type="PRINTS" id="PR00039">
    <property type="entry name" value="HTHLYSR"/>
</dbReference>
<dbReference type="SUPFAM" id="SSF46785">
    <property type="entry name" value="Winged helix' DNA-binding domain"/>
    <property type="match status" value="2"/>
</dbReference>
<evidence type="ECO:0000256" key="1">
    <source>
        <dbReference type="ARBA" id="ARBA00009437"/>
    </source>
</evidence>
<dbReference type="SUPFAM" id="SSF53850">
    <property type="entry name" value="Periplasmic binding protein-like II"/>
    <property type="match status" value="1"/>
</dbReference>
<keyword evidence="2" id="KW-0805">Transcription regulation</keyword>
<keyword evidence="4" id="KW-0804">Transcription</keyword>
<keyword evidence="7" id="KW-1185">Reference proteome</keyword>
<dbReference type="PANTHER" id="PTHR30419:SF14">
    <property type="entry name" value="LYSR FAMILY TRANSCRIPTIONAL REGULATOR"/>
    <property type="match status" value="1"/>
</dbReference>
<dbReference type="GO" id="GO:0005829">
    <property type="term" value="C:cytosol"/>
    <property type="evidence" value="ECO:0007669"/>
    <property type="project" value="TreeGrafter"/>
</dbReference>
<evidence type="ECO:0000256" key="3">
    <source>
        <dbReference type="ARBA" id="ARBA00023125"/>
    </source>
</evidence>
<feature type="domain" description="HTH lysR-type" evidence="5">
    <location>
        <begin position="113"/>
        <end position="170"/>
    </location>
</feature>
<proteinExistence type="inferred from homology"/>
<dbReference type="FunFam" id="1.10.10.10:FF:000001">
    <property type="entry name" value="LysR family transcriptional regulator"/>
    <property type="match status" value="1"/>
</dbReference>
<dbReference type="GO" id="GO:0003677">
    <property type="term" value="F:DNA binding"/>
    <property type="evidence" value="ECO:0007669"/>
    <property type="project" value="UniProtKB-KW"/>
</dbReference>
<feature type="domain" description="HTH lysR-type" evidence="5">
    <location>
        <begin position="11"/>
        <end position="68"/>
    </location>
</feature>
<sequence>MKSSTSEPIVPHTKHLRVFDAVCRLGSMAKAADELRRAQSAVQNSIQQLEDALGVKLFERTTRGMLPTSAGKVLSRRVEFAFAEMQTARTALKEIYEDSGLQPRNAPVFSLAVNERRLAVLVAFSEHKHMGAVANRMNISQPAVSMALRDMELSTGLALFDRSTSIVRLTSVGELLVAHLKRALTQLRLAAAEIAAMNGVMEGRITIGALPFGRPYILPTAIASLHKRHPQLCFTTVEGPFETLTHGLWCGDIDLVLGALRPVGQYADLVREDLFSDRMVIIARANHPLSLNSHLGADDLLNADWILPKRHTPTREVLKTAFGTLGMRQPHVAVESSDLSMIRGLLLNSDMITAASRHLFQPEINAGALVILPIDLPETDRPIGILRRTQDHSAPGAQLLIEEIRAMGLMPINPC</sequence>
<gene>
    <name evidence="6" type="ORF">DFR37_102239</name>
</gene>
<protein>
    <submittedName>
        <fullName evidence="6">LysR family transcriptional regulator of gallate degradation</fullName>
    </submittedName>
</protein>